<evidence type="ECO:0000256" key="2">
    <source>
        <dbReference type="ARBA" id="ARBA00007776"/>
    </source>
</evidence>
<dbReference type="NCBIfam" id="TIGR03426">
    <property type="entry name" value="shape_MreD"/>
    <property type="match status" value="1"/>
</dbReference>
<accession>A0A099KNK7</accession>
<evidence type="ECO:0000256" key="6">
    <source>
        <dbReference type="ARBA" id="ARBA00022989"/>
    </source>
</evidence>
<feature type="transmembrane region" description="Helical" evidence="9">
    <location>
        <begin position="6"/>
        <end position="28"/>
    </location>
</feature>
<protein>
    <recommendedName>
        <fullName evidence="8">Rod shape-determining protein MreD</fullName>
    </recommendedName>
</protein>
<comment type="similarity">
    <text evidence="2 8">Belongs to the MreD family.</text>
</comment>
<proteinExistence type="inferred from homology"/>
<evidence type="ECO:0000256" key="5">
    <source>
        <dbReference type="ARBA" id="ARBA00022960"/>
    </source>
</evidence>
<sequence length="159" mass="18327">MFSNNGIVILLTLLIAIMASITPMPLSVDAFRPDWVLIVLVYWCLALPNKVNIITAWVMGFILDVLLGSVLGVHACAMALSVYIIVVNFQKIRNFSVWQQALIIGVLSAQYHLVVFWLQRFLSDVVFLPNYLYPVITTIVLWPWVFLLLRRVRRHFRIK</sequence>
<comment type="caution">
    <text evidence="10">The sequence shown here is derived from an EMBL/GenBank/DDBJ whole genome shotgun (WGS) entry which is preliminary data.</text>
</comment>
<dbReference type="Proteomes" id="UP000029868">
    <property type="component" value="Unassembled WGS sequence"/>
</dbReference>
<dbReference type="GO" id="GO:0005886">
    <property type="term" value="C:plasma membrane"/>
    <property type="evidence" value="ECO:0007669"/>
    <property type="project" value="UniProtKB-SubCell"/>
</dbReference>
<dbReference type="InterPro" id="IPR007227">
    <property type="entry name" value="Cell_shape_determining_MreD"/>
</dbReference>
<keyword evidence="8" id="KW-0997">Cell inner membrane</keyword>
<evidence type="ECO:0000313" key="10">
    <source>
        <dbReference type="EMBL" id="KGJ92354.1"/>
    </source>
</evidence>
<dbReference type="Pfam" id="PF04093">
    <property type="entry name" value="MreD"/>
    <property type="match status" value="1"/>
</dbReference>
<comment type="subcellular location">
    <subcellularLocation>
        <location evidence="8">Cell inner membrane</location>
    </subcellularLocation>
    <subcellularLocation>
        <location evidence="1">Cell membrane</location>
        <topology evidence="1">Multi-pass membrane protein</topology>
    </subcellularLocation>
</comment>
<dbReference type="PIRSF" id="PIRSF018472">
    <property type="entry name" value="MreD_proteobac"/>
    <property type="match status" value="1"/>
</dbReference>
<keyword evidence="3 8" id="KW-1003">Cell membrane</keyword>
<feature type="transmembrane region" description="Helical" evidence="9">
    <location>
        <begin position="131"/>
        <end position="149"/>
    </location>
</feature>
<evidence type="ECO:0000256" key="3">
    <source>
        <dbReference type="ARBA" id="ARBA00022475"/>
    </source>
</evidence>
<dbReference type="EMBL" id="JQEC01000033">
    <property type="protein sequence ID" value="KGJ92354.1"/>
    <property type="molecule type" value="Genomic_DNA"/>
</dbReference>
<evidence type="ECO:0000256" key="8">
    <source>
        <dbReference type="PIRNR" id="PIRNR018472"/>
    </source>
</evidence>
<dbReference type="PANTHER" id="PTHR37484:SF1">
    <property type="entry name" value="ROD SHAPE-DETERMINING PROTEIN MRED"/>
    <property type="match status" value="1"/>
</dbReference>
<evidence type="ECO:0000313" key="11">
    <source>
        <dbReference type="Proteomes" id="UP000029868"/>
    </source>
</evidence>
<dbReference type="AlphaFoldDB" id="A0A099KNK7"/>
<keyword evidence="4 9" id="KW-0812">Transmembrane</keyword>
<keyword evidence="7 8" id="KW-0472">Membrane</keyword>
<dbReference type="GO" id="GO:0008360">
    <property type="term" value="P:regulation of cell shape"/>
    <property type="evidence" value="ECO:0007669"/>
    <property type="project" value="UniProtKB-UniRule"/>
</dbReference>
<dbReference type="OrthoDB" id="6647425at2"/>
<reference evidence="10 11" key="1">
    <citation type="submission" date="2014-08" db="EMBL/GenBank/DDBJ databases">
        <title>Genomic and Phenotypic Diversity of Colwellia psychrerythraea strains from Disparate Marine Basins.</title>
        <authorList>
            <person name="Techtmann S.M."/>
            <person name="Stelling S.C."/>
            <person name="Utturkar S.M."/>
            <person name="Alshibli N."/>
            <person name="Harris A."/>
            <person name="Brown S.D."/>
            <person name="Hazen T.C."/>
        </authorList>
    </citation>
    <scope>NUCLEOTIDE SEQUENCE [LARGE SCALE GENOMIC DNA]</scope>
    <source>
        <strain evidence="10 11">GAB14E</strain>
    </source>
</reference>
<dbReference type="InterPro" id="IPR026034">
    <property type="entry name" value="MreD_proteobac"/>
</dbReference>
<evidence type="ECO:0000256" key="1">
    <source>
        <dbReference type="ARBA" id="ARBA00004651"/>
    </source>
</evidence>
<comment type="function">
    <text evidence="8">Involved in formation of the rod shape of the cell. May also contribute to regulation of formation of penicillin-binding proteins.</text>
</comment>
<feature type="transmembrane region" description="Helical" evidence="9">
    <location>
        <begin position="35"/>
        <end position="59"/>
    </location>
</feature>
<evidence type="ECO:0000256" key="7">
    <source>
        <dbReference type="ARBA" id="ARBA00023136"/>
    </source>
</evidence>
<evidence type="ECO:0000256" key="4">
    <source>
        <dbReference type="ARBA" id="ARBA00022692"/>
    </source>
</evidence>
<dbReference type="PATRIC" id="fig|28229.3.peg.2496"/>
<gene>
    <name evidence="10" type="ORF">GAB14E_0476</name>
</gene>
<dbReference type="PANTHER" id="PTHR37484">
    <property type="entry name" value="ROD SHAPE-DETERMINING PROTEIN MRED"/>
    <property type="match status" value="1"/>
</dbReference>
<keyword evidence="6 9" id="KW-1133">Transmembrane helix</keyword>
<keyword evidence="5 8" id="KW-0133">Cell shape</keyword>
<dbReference type="RefSeq" id="WP_033082525.1">
    <property type="nucleotide sequence ID" value="NZ_JQEC01000033.1"/>
</dbReference>
<feature type="transmembrane region" description="Helical" evidence="9">
    <location>
        <begin position="101"/>
        <end position="119"/>
    </location>
</feature>
<name>A0A099KNK7_COLPS</name>
<organism evidence="10 11">
    <name type="scientific">Colwellia psychrerythraea</name>
    <name type="common">Vibrio psychroerythus</name>
    <dbReference type="NCBI Taxonomy" id="28229"/>
    <lineage>
        <taxon>Bacteria</taxon>
        <taxon>Pseudomonadati</taxon>
        <taxon>Pseudomonadota</taxon>
        <taxon>Gammaproteobacteria</taxon>
        <taxon>Alteromonadales</taxon>
        <taxon>Colwelliaceae</taxon>
        <taxon>Colwellia</taxon>
    </lineage>
</organism>
<feature type="transmembrane region" description="Helical" evidence="9">
    <location>
        <begin position="65"/>
        <end position="89"/>
    </location>
</feature>
<evidence type="ECO:0000256" key="9">
    <source>
        <dbReference type="SAM" id="Phobius"/>
    </source>
</evidence>